<dbReference type="Gramene" id="Potri.017G152420.1.v4.1">
    <property type="protein sequence ID" value="Potri.017G152420.1.v4.1"/>
    <property type="gene ID" value="Potri.017G152420.v4.1"/>
</dbReference>
<feature type="region of interest" description="Disordered" evidence="1">
    <location>
        <begin position="28"/>
        <end position="47"/>
    </location>
</feature>
<proteinExistence type="predicted"/>
<sequence length="104" mass="11458">MGVVVRLSGSMWSARWSWLEAVAGFYGGQSPGRRKQNRSGKGKVGSWSVGVGQAREADGSAERGKSYWVRGKLGGWVFGGELGKRWLWEQKSQSRGSGGFGWFW</sequence>
<evidence type="ECO:0000313" key="3">
    <source>
        <dbReference type="Proteomes" id="UP000006729"/>
    </source>
</evidence>
<gene>
    <name evidence="2" type="ORF">POPTR_017G152420</name>
</gene>
<evidence type="ECO:0000256" key="1">
    <source>
        <dbReference type="SAM" id="MobiDB-lite"/>
    </source>
</evidence>
<reference evidence="2 3" key="1">
    <citation type="journal article" date="2006" name="Science">
        <title>The genome of black cottonwood, Populus trichocarpa (Torr. &amp; Gray).</title>
        <authorList>
            <person name="Tuskan G.A."/>
            <person name="Difazio S."/>
            <person name="Jansson S."/>
            <person name="Bohlmann J."/>
            <person name="Grigoriev I."/>
            <person name="Hellsten U."/>
            <person name="Putnam N."/>
            <person name="Ralph S."/>
            <person name="Rombauts S."/>
            <person name="Salamov A."/>
            <person name="Schein J."/>
            <person name="Sterck L."/>
            <person name="Aerts A."/>
            <person name="Bhalerao R.R."/>
            <person name="Bhalerao R.P."/>
            <person name="Blaudez D."/>
            <person name="Boerjan W."/>
            <person name="Brun A."/>
            <person name="Brunner A."/>
            <person name="Busov V."/>
            <person name="Campbell M."/>
            <person name="Carlson J."/>
            <person name="Chalot M."/>
            <person name="Chapman J."/>
            <person name="Chen G.L."/>
            <person name="Cooper D."/>
            <person name="Coutinho P.M."/>
            <person name="Couturier J."/>
            <person name="Covert S."/>
            <person name="Cronk Q."/>
            <person name="Cunningham R."/>
            <person name="Davis J."/>
            <person name="Degroeve S."/>
            <person name="Dejardin A."/>
            <person name="Depamphilis C."/>
            <person name="Detter J."/>
            <person name="Dirks B."/>
            <person name="Dubchak I."/>
            <person name="Duplessis S."/>
            <person name="Ehlting J."/>
            <person name="Ellis B."/>
            <person name="Gendler K."/>
            <person name="Goodstein D."/>
            <person name="Gribskov M."/>
            <person name="Grimwood J."/>
            <person name="Groover A."/>
            <person name="Gunter L."/>
            <person name="Hamberger B."/>
            <person name="Heinze B."/>
            <person name="Helariutta Y."/>
            <person name="Henrissat B."/>
            <person name="Holligan D."/>
            <person name="Holt R."/>
            <person name="Huang W."/>
            <person name="Islam-Faridi N."/>
            <person name="Jones S."/>
            <person name="Jones-Rhoades M."/>
            <person name="Jorgensen R."/>
            <person name="Joshi C."/>
            <person name="Kangasjarvi J."/>
            <person name="Karlsson J."/>
            <person name="Kelleher C."/>
            <person name="Kirkpatrick R."/>
            <person name="Kirst M."/>
            <person name="Kohler A."/>
            <person name="Kalluri U."/>
            <person name="Larimer F."/>
            <person name="Leebens-Mack J."/>
            <person name="Leple J.C."/>
            <person name="Locascio P."/>
            <person name="Lou Y."/>
            <person name="Lucas S."/>
            <person name="Martin F."/>
            <person name="Montanini B."/>
            <person name="Napoli C."/>
            <person name="Nelson D.R."/>
            <person name="Nelson C."/>
            <person name="Nieminen K."/>
            <person name="Nilsson O."/>
            <person name="Pereda V."/>
            <person name="Peter G."/>
            <person name="Philippe R."/>
            <person name="Pilate G."/>
            <person name="Poliakov A."/>
            <person name="Razumovskaya J."/>
            <person name="Richardson P."/>
            <person name="Rinaldi C."/>
            <person name="Ritland K."/>
            <person name="Rouze P."/>
            <person name="Ryaboy D."/>
            <person name="Schmutz J."/>
            <person name="Schrader J."/>
            <person name="Segerman B."/>
            <person name="Shin H."/>
            <person name="Siddiqui A."/>
            <person name="Sterky F."/>
            <person name="Terry A."/>
            <person name="Tsai C.J."/>
            <person name="Uberbacher E."/>
            <person name="Unneberg P."/>
            <person name="Vahala J."/>
            <person name="Wall K."/>
            <person name="Wessler S."/>
            <person name="Yang G."/>
            <person name="Yin T."/>
            <person name="Douglas C."/>
            <person name="Marra M."/>
            <person name="Sandberg G."/>
            <person name="Van de Peer Y."/>
            <person name="Rokhsar D."/>
        </authorList>
    </citation>
    <scope>NUCLEOTIDE SEQUENCE [LARGE SCALE GENOMIC DNA]</scope>
    <source>
        <strain evidence="3">cv. Nisqually</strain>
    </source>
</reference>
<dbReference type="InParanoid" id="A0A3N7G6F5"/>
<feature type="compositionally biased region" description="Basic residues" evidence="1">
    <location>
        <begin position="32"/>
        <end position="41"/>
    </location>
</feature>
<dbReference type="AlphaFoldDB" id="A0A3N7G6F5"/>
<dbReference type="EMBL" id="CM009306">
    <property type="protein sequence ID" value="RQP02423.1"/>
    <property type="molecule type" value="Genomic_DNA"/>
</dbReference>
<keyword evidence="3" id="KW-1185">Reference proteome</keyword>
<name>A0A3N7G6F5_POPTR</name>
<protein>
    <submittedName>
        <fullName evidence="2">Uncharacterized protein</fullName>
    </submittedName>
</protein>
<accession>A0A3N7G6F5</accession>
<evidence type="ECO:0000313" key="2">
    <source>
        <dbReference type="EMBL" id="RQP02423.1"/>
    </source>
</evidence>
<dbReference type="Proteomes" id="UP000006729">
    <property type="component" value="Chromosome 17"/>
</dbReference>
<organism evidence="2 3">
    <name type="scientific">Populus trichocarpa</name>
    <name type="common">Western balsam poplar</name>
    <name type="synonym">Populus balsamifera subsp. trichocarpa</name>
    <dbReference type="NCBI Taxonomy" id="3694"/>
    <lineage>
        <taxon>Eukaryota</taxon>
        <taxon>Viridiplantae</taxon>
        <taxon>Streptophyta</taxon>
        <taxon>Embryophyta</taxon>
        <taxon>Tracheophyta</taxon>
        <taxon>Spermatophyta</taxon>
        <taxon>Magnoliopsida</taxon>
        <taxon>eudicotyledons</taxon>
        <taxon>Gunneridae</taxon>
        <taxon>Pentapetalae</taxon>
        <taxon>rosids</taxon>
        <taxon>fabids</taxon>
        <taxon>Malpighiales</taxon>
        <taxon>Salicaceae</taxon>
        <taxon>Saliceae</taxon>
        <taxon>Populus</taxon>
    </lineage>
</organism>